<evidence type="ECO:0008006" key="3">
    <source>
        <dbReference type="Google" id="ProtNLM"/>
    </source>
</evidence>
<accession>A0A225WAF6</accession>
<dbReference type="Proteomes" id="UP000198211">
    <property type="component" value="Unassembled WGS sequence"/>
</dbReference>
<dbReference type="EMBL" id="NBNE01001280">
    <property type="protein sequence ID" value="OWZ14701.1"/>
    <property type="molecule type" value="Genomic_DNA"/>
</dbReference>
<name>A0A225WAF6_9STRA</name>
<comment type="caution">
    <text evidence="1">The sequence shown here is derived from an EMBL/GenBank/DDBJ whole genome shotgun (WGS) entry which is preliminary data.</text>
</comment>
<evidence type="ECO:0000313" key="1">
    <source>
        <dbReference type="EMBL" id="OWZ14701.1"/>
    </source>
</evidence>
<dbReference type="AlphaFoldDB" id="A0A225WAF6"/>
<reference evidence="2" key="1">
    <citation type="submission" date="2017-03" db="EMBL/GenBank/DDBJ databases">
        <title>Phytopthora megakarya and P. palmivora, two closely related causual agents of cacao black pod achieved similar genome size and gene model numbers by different mechanisms.</title>
        <authorList>
            <person name="Ali S."/>
            <person name="Shao J."/>
            <person name="Larry D.J."/>
            <person name="Kronmiller B."/>
            <person name="Shen D."/>
            <person name="Strem M.D."/>
            <person name="Melnick R.L."/>
            <person name="Guiltinan M.J."/>
            <person name="Tyler B.M."/>
            <person name="Meinhardt L.W."/>
            <person name="Bailey B.A."/>
        </authorList>
    </citation>
    <scope>NUCLEOTIDE SEQUENCE [LARGE SCALE GENOMIC DNA]</scope>
    <source>
        <strain evidence="2">zdho120</strain>
    </source>
</reference>
<evidence type="ECO:0000313" key="2">
    <source>
        <dbReference type="Proteomes" id="UP000198211"/>
    </source>
</evidence>
<organism evidence="1 2">
    <name type="scientific">Phytophthora megakarya</name>
    <dbReference type="NCBI Taxonomy" id="4795"/>
    <lineage>
        <taxon>Eukaryota</taxon>
        <taxon>Sar</taxon>
        <taxon>Stramenopiles</taxon>
        <taxon>Oomycota</taxon>
        <taxon>Peronosporomycetes</taxon>
        <taxon>Peronosporales</taxon>
        <taxon>Peronosporaceae</taxon>
        <taxon>Phytophthora</taxon>
    </lineage>
</organism>
<keyword evidence="2" id="KW-1185">Reference proteome</keyword>
<gene>
    <name evidence="1" type="ORF">PHMEG_00011772</name>
</gene>
<proteinExistence type="predicted"/>
<sequence>MDCCFPPTTGVNGGPIGHAITVFQDWDRFVSEKQHRNRPRHQCKVCSLLKRKVGELCASRFFCAACGKGQKRVYLCDRARPNHYPENRLTCFQTWHSKWNNEA</sequence>
<protein>
    <recommendedName>
        <fullName evidence="3">PiggyBac transposable element-derived protein 4 C-terminal zinc-ribbon domain-containing protein</fullName>
    </recommendedName>
</protein>
<dbReference type="OrthoDB" id="121783at2759"/>